<organism evidence="3">
    <name type="scientific">Amblyomma parvum</name>
    <name type="common">South American tick</name>
    <dbReference type="NCBI Taxonomy" id="251391"/>
    <lineage>
        <taxon>Eukaryota</taxon>
        <taxon>Metazoa</taxon>
        <taxon>Ecdysozoa</taxon>
        <taxon>Arthropoda</taxon>
        <taxon>Chelicerata</taxon>
        <taxon>Arachnida</taxon>
        <taxon>Acari</taxon>
        <taxon>Parasitiformes</taxon>
        <taxon>Ixodida</taxon>
        <taxon>Ixodoidea</taxon>
        <taxon>Ixodidae</taxon>
        <taxon>Amblyomminae</taxon>
        <taxon>Amblyomma</taxon>
    </lineage>
</organism>
<feature type="compositionally biased region" description="Basic and acidic residues" evidence="1">
    <location>
        <begin position="37"/>
        <end position="55"/>
    </location>
</feature>
<feature type="region of interest" description="Disordered" evidence="1">
    <location>
        <begin position="37"/>
        <end position="180"/>
    </location>
</feature>
<feature type="compositionally biased region" description="Low complexity" evidence="1">
    <location>
        <begin position="102"/>
        <end position="145"/>
    </location>
</feature>
<feature type="compositionally biased region" description="Basic residues" evidence="1">
    <location>
        <begin position="165"/>
        <end position="180"/>
    </location>
</feature>
<proteinExistence type="evidence at transcript level"/>
<feature type="compositionally biased region" description="Polar residues" evidence="1">
    <location>
        <begin position="88"/>
        <end position="101"/>
    </location>
</feature>
<name>A0A023G0M2_AMBPA</name>
<evidence type="ECO:0000313" key="3">
    <source>
        <dbReference type="EMBL" id="JAC27254.1"/>
    </source>
</evidence>
<sequence length="180" mass="18787">MAKAPGISWLQLPVTVLLLINHVHPLLANRQECDEKPCVDTEGESHQAEEQDDYGKGSSSQSGIALAESVVSGVAGMAPQGPHETQRTLRTQEQPHSSASVSTAKDTSTSTGASSKSSTQPSASHHGSASKKSPAVASTSARKPAATPPKPAPLRVASSGPKTQSRARVRRGAVRKRRGR</sequence>
<dbReference type="EMBL" id="GBBL01000066">
    <property type="protein sequence ID" value="JAC27254.1"/>
    <property type="molecule type" value="mRNA"/>
</dbReference>
<dbReference type="AlphaFoldDB" id="A0A023G0M2"/>
<keyword evidence="2" id="KW-0732">Signal</keyword>
<feature type="signal peptide" evidence="2">
    <location>
        <begin position="1"/>
        <end position="28"/>
    </location>
</feature>
<reference evidence="3" key="1">
    <citation type="submission" date="2014-03" db="EMBL/GenBank/DDBJ databases">
        <title>The sialotranscriptome of Amblyomma triste, Amblyomma parvum and Amblyomma cajennense ticks, uncovered by 454-based RNA-seq.</title>
        <authorList>
            <person name="Garcia G.R."/>
            <person name="Gardinassi L.G."/>
            <person name="Ribeiro J.M."/>
            <person name="Anatrielo E."/>
            <person name="Ferreira B.R."/>
            <person name="Moreira H.N."/>
            <person name="Mafra C."/>
            <person name="Olegario M.M."/>
            <person name="Szabo P.J."/>
            <person name="Miranda-Santos I.K."/>
            <person name="Maruyama S.R."/>
        </authorList>
    </citation>
    <scope>NUCLEOTIDE SEQUENCE</scope>
    <source>
        <strain evidence="3">Araguapaz</strain>
        <tissue evidence="3">Salivary glands</tissue>
    </source>
</reference>
<feature type="chain" id="PRO_5001515913" evidence="2">
    <location>
        <begin position="29"/>
        <end position="180"/>
    </location>
</feature>
<evidence type="ECO:0000256" key="1">
    <source>
        <dbReference type="SAM" id="MobiDB-lite"/>
    </source>
</evidence>
<evidence type="ECO:0000256" key="2">
    <source>
        <dbReference type="SAM" id="SignalP"/>
    </source>
</evidence>
<accession>A0A023G0M2</accession>
<protein>
    <submittedName>
        <fullName evidence="3">Putative secreted mucin</fullName>
    </submittedName>
</protein>